<name>A0ABQ4SQ82_9HYPH</name>
<proteinExistence type="predicted"/>
<reference evidence="2" key="2">
    <citation type="submission" date="2021-08" db="EMBL/GenBank/DDBJ databases">
        <authorList>
            <person name="Tani A."/>
            <person name="Ola A."/>
            <person name="Ogura Y."/>
            <person name="Katsura K."/>
            <person name="Hayashi T."/>
        </authorList>
    </citation>
    <scope>NUCLEOTIDE SEQUENCE</scope>
    <source>
        <strain evidence="2">DSM 17168</strain>
    </source>
</reference>
<keyword evidence="3" id="KW-1185">Reference proteome</keyword>
<organism evidence="2 3">
    <name type="scientific">Methylobacterium isbiliense</name>
    <dbReference type="NCBI Taxonomy" id="315478"/>
    <lineage>
        <taxon>Bacteria</taxon>
        <taxon>Pseudomonadati</taxon>
        <taxon>Pseudomonadota</taxon>
        <taxon>Alphaproteobacteria</taxon>
        <taxon>Hyphomicrobiales</taxon>
        <taxon>Methylobacteriaceae</taxon>
        <taxon>Methylobacterium</taxon>
    </lineage>
</organism>
<evidence type="ECO:0000256" key="1">
    <source>
        <dbReference type="SAM" id="MobiDB-lite"/>
    </source>
</evidence>
<sequence length="99" mass="10881">MIPELARAIAVTAADVLGRRFALRGLDVTDEAIVDYVLEERGFRDQGAVTAIAILARHEIDRRHAEAVARHQRARPPRRRPALQDPARQLALGLDGVAA</sequence>
<feature type="compositionally biased region" description="Basic residues" evidence="1">
    <location>
        <begin position="70"/>
        <end position="81"/>
    </location>
</feature>
<feature type="region of interest" description="Disordered" evidence="1">
    <location>
        <begin position="66"/>
        <end position="99"/>
    </location>
</feature>
<evidence type="ECO:0000313" key="3">
    <source>
        <dbReference type="Proteomes" id="UP001055153"/>
    </source>
</evidence>
<evidence type="ECO:0000313" key="2">
    <source>
        <dbReference type="EMBL" id="GJE04025.1"/>
    </source>
</evidence>
<dbReference type="EMBL" id="BPQQ01000099">
    <property type="protein sequence ID" value="GJE04025.1"/>
    <property type="molecule type" value="Genomic_DNA"/>
</dbReference>
<accession>A0ABQ4SQ82</accession>
<gene>
    <name evidence="2" type="ORF">GMJLKIPL_5985</name>
</gene>
<dbReference type="RefSeq" id="WP_238241397.1">
    <property type="nucleotide sequence ID" value="NZ_BPQQ01000099.1"/>
</dbReference>
<dbReference type="Proteomes" id="UP001055153">
    <property type="component" value="Unassembled WGS sequence"/>
</dbReference>
<reference evidence="2" key="1">
    <citation type="journal article" date="2021" name="Front. Microbiol.">
        <title>Comprehensive Comparative Genomics and Phenotyping of Methylobacterium Species.</title>
        <authorList>
            <person name="Alessa O."/>
            <person name="Ogura Y."/>
            <person name="Fujitani Y."/>
            <person name="Takami H."/>
            <person name="Hayashi T."/>
            <person name="Sahin N."/>
            <person name="Tani A."/>
        </authorList>
    </citation>
    <scope>NUCLEOTIDE SEQUENCE</scope>
    <source>
        <strain evidence="2">DSM 17168</strain>
    </source>
</reference>
<protein>
    <submittedName>
        <fullName evidence="2">Uncharacterized protein</fullName>
    </submittedName>
</protein>
<comment type="caution">
    <text evidence="2">The sequence shown here is derived from an EMBL/GenBank/DDBJ whole genome shotgun (WGS) entry which is preliminary data.</text>
</comment>